<reference evidence="1" key="1">
    <citation type="journal article" date="2020" name="Phytopathology">
        <title>Genome Sequence Resources of Colletotrichum truncatum, C. plurivorum, C. musicola, and C. sojae: Four Species Pathogenic to Soybean (Glycine max).</title>
        <authorList>
            <person name="Rogerio F."/>
            <person name="Boufleur T.R."/>
            <person name="Ciampi-Guillardi M."/>
            <person name="Sukno S.A."/>
            <person name="Thon M.R."/>
            <person name="Massola Junior N.S."/>
            <person name="Baroncelli R."/>
        </authorList>
    </citation>
    <scope>NUCLEOTIDE SEQUENCE</scope>
    <source>
        <strain evidence="1">LFN0074</strain>
    </source>
</reference>
<keyword evidence="2" id="KW-1185">Reference proteome</keyword>
<evidence type="ECO:0000313" key="2">
    <source>
        <dbReference type="Proteomes" id="UP000639643"/>
    </source>
</evidence>
<dbReference type="AlphaFoldDB" id="A0A8H6NBN7"/>
<gene>
    <name evidence="1" type="ORF">CMUS01_08932</name>
</gene>
<comment type="caution">
    <text evidence="1">The sequence shown here is derived from an EMBL/GenBank/DDBJ whole genome shotgun (WGS) entry which is preliminary data.</text>
</comment>
<protein>
    <submittedName>
        <fullName evidence="1">Uncharacterized protein</fullName>
    </submittedName>
</protein>
<accession>A0A8H6NBN7</accession>
<name>A0A8H6NBN7_9PEZI</name>
<dbReference type="EMBL" id="WIGM01000363">
    <property type="protein sequence ID" value="KAF6827597.1"/>
    <property type="molecule type" value="Genomic_DNA"/>
</dbReference>
<evidence type="ECO:0000313" key="1">
    <source>
        <dbReference type="EMBL" id="KAF6827597.1"/>
    </source>
</evidence>
<proteinExistence type="predicted"/>
<dbReference type="Proteomes" id="UP000639643">
    <property type="component" value="Unassembled WGS sequence"/>
</dbReference>
<organism evidence="1 2">
    <name type="scientific">Colletotrichum musicola</name>
    <dbReference type="NCBI Taxonomy" id="2175873"/>
    <lineage>
        <taxon>Eukaryota</taxon>
        <taxon>Fungi</taxon>
        <taxon>Dikarya</taxon>
        <taxon>Ascomycota</taxon>
        <taxon>Pezizomycotina</taxon>
        <taxon>Sordariomycetes</taxon>
        <taxon>Hypocreomycetidae</taxon>
        <taxon>Glomerellales</taxon>
        <taxon>Glomerellaceae</taxon>
        <taxon>Colletotrichum</taxon>
        <taxon>Colletotrichum orchidearum species complex</taxon>
    </lineage>
</organism>
<sequence>MSLTSNSSWSKFLSFATRVQSPAWARIIIRSHYHAAARRPGTRHVQLTELSYSYGKRSDNSHHNEYLLGPWTNPPTWPATLLGKTWLQRDRFDHWALNPFAAGVKCMAESFLFQTLVVTDQASGGTVEPPNLITPPEPLSPLRSPDGSIEACVTKEMSLGLCPDSSLGCQRKACDACYVSYFDDMINVASAKQCRPQLDRLPDSSKISLRALPHPRPGLYFQPASGRLQGGLQQPPWFRTLGYVSPANVYWDITCGRIAPKHLFDGAEEVEAGREQV</sequence>